<dbReference type="STRING" id="48698.ENSPFOP00000028055"/>
<reference evidence="2" key="2">
    <citation type="submission" date="2025-08" db="UniProtKB">
        <authorList>
            <consortium name="Ensembl"/>
        </authorList>
    </citation>
    <scope>IDENTIFICATION</scope>
</reference>
<keyword evidence="3" id="KW-1185">Reference proteome</keyword>
<dbReference type="eggNOG" id="KOG1075">
    <property type="taxonomic scope" value="Eukaryota"/>
</dbReference>
<proteinExistence type="predicted"/>
<dbReference type="PROSITE" id="PS50878">
    <property type="entry name" value="RT_POL"/>
    <property type="match status" value="1"/>
</dbReference>
<reference evidence="3" key="1">
    <citation type="submission" date="2013-10" db="EMBL/GenBank/DDBJ databases">
        <authorList>
            <person name="Schartl M."/>
            <person name="Warren W."/>
        </authorList>
    </citation>
    <scope>NUCLEOTIDE SEQUENCE [LARGE SCALE GENOMIC DNA]</scope>
    <source>
        <strain evidence="3">female</strain>
    </source>
</reference>
<name>A0A096M9G4_POEFO</name>
<evidence type="ECO:0000313" key="2">
    <source>
        <dbReference type="Ensembl" id="ENSPFOP00000028055.1"/>
    </source>
</evidence>
<dbReference type="SUPFAM" id="SSF56672">
    <property type="entry name" value="DNA/RNA polymerases"/>
    <property type="match status" value="1"/>
</dbReference>
<organism evidence="2 3">
    <name type="scientific">Poecilia formosa</name>
    <name type="common">Amazon molly</name>
    <name type="synonym">Limia formosa</name>
    <dbReference type="NCBI Taxonomy" id="48698"/>
    <lineage>
        <taxon>Eukaryota</taxon>
        <taxon>Metazoa</taxon>
        <taxon>Chordata</taxon>
        <taxon>Craniata</taxon>
        <taxon>Vertebrata</taxon>
        <taxon>Euteleostomi</taxon>
        <taxon>Actinopterygii</taxon>
        <taxon>Neopterygii</taxon>
        <taxon>Teleostei</taxon>
        <taxon>Neoteleostei</taxon>
        <taxon>Acanthomorphata</taxon>
        <taxon>Ovalentaria</taxon>
        <taxon>Atherinomorphae</taxon>
        <taxon>Cyprinodontiformes</taxon>
        <taxon>Poeciliidae</taxon>
        <taxon>Poeciliinae</taxon>
        <taxon>Poecilia</taxon>
    </lineage>
</organism>
<dbReference type="Ensembl" id="ENSPFOT00000026661.1">
    <property type="protein sequence ID" value="ENSPFOP00000028055.1"/>
    <property type="gene ID" value="ENSPFOG00000024165.1"/>
</dbReference>
<evidence type="ECO:0000313" key="3">
    <source>
        <dbReference type="Proteomes" id="UP000028760"/>
    </source>
</evidence>
<dbReference type="PANTHER" id="PTHR31635:SF196">
    <property type="entry name" value="REVERSE TRANSCRIPTASE DOMAIN-CONTAINING PROTEIN-RELATED"/>
    <property type="match status" value="1"/>
</dbReference>
<reference evidence="2" key="3">
    <citation type="submission" date="2025-09" db="UniProtKB">
        <authorList>
            <consortium name="Ensembl"/>
        </authorList>
    </citation>
    <scope>IDENTIFICATION</scope>
</reference>
<dbReference type="InterPro" id="IPR043502">
    <property type="entry name" value="DNA/RNA_pol_sf"/>
</dbReference>
<dbReference type="CDD" id="cd01650">
    <property type="entry name" value="RT_nLTR_like"/>
    <property type="match status" value="1"/>
</dbReference>
<dbReference type="Proteomes" id="UP000028760">
    <property type="component" value="Unassembled WGS sequence"/>
</dbReference>
<dbReference type="InterPro" id="IPR000477">
    <property type="entry name" value="RT_dom"/>
</dbReference>
<dbReference type="AlphaFoldDB" id="A0A096M9G4"/>
<accession>A0A096M9G4</accession>
<evidence type="ECO:0000259" key="1">
    <source>
        <dbReference type="PROSITE" id="PS50878"/>
    </source>
</evidence>
<dbReference type="GeneTree" id="ENSGT00940000165023"/>
<protein>
    <recommendedName>
        <fullName evidence="1">Reverse transcriptase domain-containing protein</fullName>
    </recommendedName>
</protein>
<dbReference type="OMA" id="CINGEDH"/>
<dbReference type="Pfam" id="PF00078">
    <property type="entry name" value="RVT_1"/>
    <property type="match status" value="1"/>
</dbReference>
<sequence length="432" mass="50808">MKGQQTHDNIRRVLHIVDQAQQEKQSTILVSVDAEKAFDLVNWTFLYRVLERFGFNNKSILSIKALYHQPIARIKINGSLTEKFNIQRSTRQGCCLSPTLFALFVEPLAQAVRQDERIKGVTVNGEEHKIGLFADDIITFLEQPNRSLPVLMDLFGKYEYLSGYKINVSKTQTLTLNYNPSKEIQEAFPIKWNMKEIKYLGINITKEISTLFKANYSKITQEIQKDIDRWNTLPLDLNSRVEIIKMNVQAKLLYLFQALPIEVSQTQFDIWDKILSRFIWGGKKPRVKYETLRLPKDKGGLGLPRLREYFWAAQLRHVVCWCSPDYSARWKDMEKEFGGCPIQSIIGDEDRYEKNKKYKDPITNFTLETWFKTLKKHKIKKEMKVLRWIAYDTDFKPLKYDKGFKQWIGKGITGWYTLQENNELLSFQQMKD</sequence>
<feature type="domain" description="Reverse transcriptase" evidence="1">
    <location>
        <begin position="1"/>
        <end position="204"/>
    </location>
</feature>
<dbReference type="PANTHER" id="PTHR31635">
    <property type="entry name" value="REVERSE TRANSCRIPTASE DOMAIN-CONTAINING PROTEIN-RELATED"/>
    <property type="match status" value="1"/>
</dbReference>
<dbReference type="EMBL" id="AYCK01016156">
    <property type="status" value="NOT_ANNOTATED_CDS"/>
    <property type="molecule type" value="Genomic_DNA"/>
</dbReference>